<accession>A0AAE0PXU9</accession>
<protein>
    <recommendedName>
        <fullName evidence="1">IMD domain-containing protein</fullName>
    </recommendedName>
</protein>
<comment type="caution">
    <text evidence="2">The sequence shown here is derived from an EMBL/GenBank/DDBJ whole genome shotgun (WGS) entry which is preliminary data.</text>
</comment>
<evidence type="ECO:0000313" key="2">
    <source>
        <dbReference type="EMBL" id="KAK3510193.1"/>
    </source>
</evidence>
<dbReference type="GO" id="GO:0030031">
    <property type="term" value="P:cell projection assembly"/>
    <property type="evidence" value="ECO:0007669"/>
    <property type="project" value="TreeGrafter"/>
</dbReference>
<dbReference type="SUPFAM" id="SSF103657">
    <property type="entry name" value="BAR/IMD domain-like"/>
    <property type="match status" value="1"/>
</dbReference>
<dbReference type="GO" id="GO:0003779">
    <property type="term" value="F:actin binding"/>
    <property type="evidence" value="ECO:0007669"/>
    <property type="project" value="InterPro"/>
</dbReference>
<sequence>MENINVETVEKECDALGGLFQAIVNDMKCSYPVWEDFSAKATKLHAQLRTTVLAAVAFLDAFQKVADMATNTRVFKYHCGYGYVFESQVTVFGIISHHQTTDMF</sequence>
<keyword evidence="3" id="KW-1185">Reference proteome</keyword>
<evidence type="ECO:0000313" key="3">
    <source>
        <dbReference type="Proteomes" id="UP001274896"/>
    </source>
</evidence>
<dbReference type="InterPro" id="IPR030127">
    <property type="entry name" value="MTSS1/MTSS2"/>
</dbReference>
<evidence type="ECO:0000259" key="1">
    <source>
        <dbReference type="PROSITE" id="PS51338"/>
    </source>
</evidence>
<dbReference type="PROSITE" id="PS51338">
    <property type="entry name" value="IMD"/>
    <property type="match status" value="1"/>
</dbReference>
<feature type="domain" description="IMD" evidence="1">
    <location>
        <begin position="4"/>
        <end position="104"/>
    </location>
</feature>
<dbReference type="InterPro" id="IPR027267">
    <property type="entry name" value="AH/BAR_dom_sf"/>
</dbReference>
<dbReference type="Gene3D" id="1.20.1270.60">
    <property type="entry name" value="Arfaptin homology (AH) domain/BAR domain"/>
    <property type="match status" value="1"/>
</dbReference>
<organism evidence="2 3">
    <name type="scientific">Hemibagrus guttatus</name>
    <dbReference type="NCBI Taxonomy" id="175788"/>
    <lineage>
        <taxon>Eukaryota</taxon>
        <taxon>Metazoa</taxon>
        <taxon>Chordata</taxon>
        <taxon>Craniata</taxon>
        <taxon>Vertebrata</taxon>
        <taxon>Euteleostomi</taxon>
        <taxon>Actinopterygii</taxon>
        <taxon>Neopterygii</taxon>
        <taxon>Teleostei</taxon>
        <taxon>Ostariophysi</taxon>
        <taxon>Siluriformes</taxon>
        <taxon>Bagridae</taxon>
        <taxon>Hemibagrus</taxon>
    </lineage>
</organism>
<dbReference type="AlphaFoldDB" id="A0AAE0PXU9"/>
<dbReference type="EMBL" id="JAUCMX010000026">
    <property type="protein sequence ID" value="KAK3510193.1"/>
    <property type="molecule type" value="Genomic_DNA"/>
</dbReference>
<dbReference type="GO" id="GO:0015629">
    <property type="term" value="C:actin cytoskeleton"/>
    <property type="evidence" value="ECO:0007669"/>
    <property type="project" value="TreeGrafter"/>
</dbReference>
<dbReference type="PANTHER" id="PTHR15708:SF8">
    <property type="entry name" value="PROTEIN MTSS 2"/>
    <property type="match status" value="1"/>
</dbReference>
<gene>
    <name evidence="2" type="ORF">QTP70_026785</name>
</gene>
<reference evidence="2" key="1">
    <citation type="submission" date="2023-06" db="EMBL/GenBank/DDBJ databases">
        <title>Male Hemibagrus guttatus genome.</title>
        <authorList>
            <person name="Bian C."/>
        </authorList>
    </citation>
    <scope>NUCLEOTIDE SEQUENCE</scope>
    <source>
        <strain evidence="2">Male_cb2023</strain>
        <tissue evidence="2">Muscle</tissue>
    </source>
</reference>
<dbReference type="GO" id="GO:0007009">
    <property type="term" value="P:plasma membrane organization"/>
    <property type="evidence" value="ECO:0007669"/>
    <property type="project" value="InterPro"/>
</dbReference>
<dbReference type="InterPro" id="IPR013606">
    <property type="entry name" value="I-BAR_dom"/>
</dbReference>
<dbReference type="GO" id="GO:0009898">
    <property type="term" value="C:cytoplasmic side of plasma membrane"/>
    <property type="evidence" value="ECO:0007669"/>
    <property type="project" value="TreeGrafter"/>
</dbReference>
<name>A0AAE0PXU9_9TELE</name>
<dbReference type="GO" id="GO:0005543">
    <property type="term" value="F:phospholipid binding"/>
    <property type="evidence" value="ECO:0007669"/>
    <property type="project" value="TreeGrafter"/>
</dbReference>
<dbReference type="PANTHER" id="PTHR15708">
    <property type="entry name" value="ACTIN BUNDLING/MISSING IN METASTASIS-RELATED"/>
    <property type="match status" value="1"/>
</dbReference>
<proteinExistence type="predicted"/>
<dbReference type="Pfam" id="PF08397">
    <property type="entry name" value="IMD"/>
    <property type="match status" value="1"/>
</dbReference>
<dbReference type="Proteomes" id="UP001274896">
    <property type="component" value="Unassembled WGS sequence"/>
</dbReference>